<evidence type="ECO:0000256" key="1">
    <source>
        <dbReference type="ARBA" id="ARBA00023172"/>
    </source>
</evidence>
<organism evidence="2 3">
    <name type="scientific">Evansella vedderi</name>
    <dbReference type="NCBI Taxonomy" id="38282"/>
    <lineage>
        <taxon>Bacteria</taxon>
        <taxon>Bacillati</taxon>
        <taxon>Bacillota</taxon>
        <taxon>Bacilli</taxon>
        <taxon>Bacillales</taxon>
        <taxon>Bacillaceae</taxon>
        <taxon>Evansella</taxon>
    </lineage>
</organism>
<evidence type="ECO:0000313" key="2">
    <source>
        <dbReference type="EMBL" id="MDQ0254693.1"/>
    </source>
</evidence>
<dbReference type="RefSeq" id="WP_307325020.1">
    <property type="nucleotide sequence ID" value="NZ_JAUSUG010000007.1"/>
</dbReference>
<dbReference type="EMBL" id="JAUSUG010000007">
    <property type="protein sequence ID" value="MDQ0254693.1"/>
    <property type="molecule type" value="Genomic_DNA"/>
</dbReference>
<dbReference type="SUPFAM" id="SSF56349">
    <property type="entry name" value="DNA breaking-rejoining enzymes"/>
    <property type="match status" value="1"/>
</dbReference>
<accession>A0ABT9ZW32</accession>
<dbReference type="Proteomes" id="UP001230005">
    <property type="component" value="Unassembled WGS sequence"/>
</dbReference>
<protein>
    <submittedName>
        <fullName evidence="2">Site-specific recombinase XerD</fullName>
    </submittedName>
</protein>
<dbReference type="InterPro" id="IPR013762">
    <property type="entry name" value="Integrase-like_cat_sf"/>
</dbReference>
<reference evidence="2 3" key="1">
    <citation type="submission" date="2023-07" db="EMBL/GenBank/DDBJ databases">
        <title>Genomic Encyclopedia of Type Strains, Phase IV (KMG-IV): sequencing the most valuable type-strain genomes for metagenomic binning, comparative biology and taxonomic classification.</title>
        <authorList>
            <person name="Goeker M."/>
        </authorList>
    </citation>
    <scope>NUCLEOTIDE SEQUENCE [LARGE SCALE GENOMIC DNA]</scope>
    <source>
        <strain evidence="2 3">DSM 9768</strain>
    </source>
</reference>
<proteinExistence type="predicted"/>
<dbReference type="Gene3D" id="1.10.443.10">
    <property type="entry name" value="Intergrase catalytic core"/>
    <property type="match status" value="1"/>
</dbReference>
<evidence type="ECO:0000313" key="3">
    <source>
        <dbReference type="Proteomes" id="UP001230005"/>
    </source>
</evidence>
<gene>
    <name evidence="2" type="ORF">J2S74_002072</name>
</gene>
<keyword evidence="1" id="KW-0233">DNA recombination</keyword>
<dbReference type="InterPro" id="IPR011010">
    <property type="entry name" value="DNA_brk_join_enz"/>
</dbReference>
<sequence length="390" mass="45349">MLNLEKQNEIRKQILDFSESMLLKRNVGANRTWRFSLERFVDFINDKGLDFDVGAVNEYIGYLEGKEMGRSDIQRVVEVIFSFGEFVNIPLDKGRVNFKFADKLDPVTVLEEDIIRTEKVLYEAVVTGEEGDFGKKRDTMRNYLMFRLILETGMDTLELIRLDTDSLQDNGLLMIHDREVPLSQGLQDLIREYISFRKKYDESLFMDQVAFEVNSLKGSNDLQQDRELEQFYRLALPEKLEKIELLLGEQMRLEEEVLQLEMLDDGENDEKIAELEDEIDSIVERINERKSVLVLERKTGEYEFNPAMFVMEGYHRLVEDVVEEILKMEAFPVQLLQYSAAEKWEKAGIKPNLINQFLGNKGSIFGGTASIADFKQIIEAGFSFTKRSFQ</sequence>
<keyword evidence="3" id="KW-1185">Reference proteome</keyword>
<comment type="caution">
    <text evidence="2">The sequence shown here is derived from an EMBL/GenBank/DDBJ whole genome shotgun (WGS) entry which is preliminary data.</text>
</comment>
<name>A0ABT9ZW32_9BACI</name>